<evidence type="ECO:0000256" key="1">
    <source>
        <dbReference type="ARBA" id="ARBA00006738"/>
    </source>
</evidence>
<protein>
    <recommendedName>
        <fullName evidence="2">UPF0102 protein JBF11_09965</fullName>
    </recommendedName>
</protein>
<dbReference type="Proteomes" id="UP001058120">
    <property type="component" value="Chromosome"/>
</dbReference>
<proteinExistence type="inferred from homology"/>
<dbReference type="HAMAP" id="MF_00048">
    <property type="entry name" value="UPF0102"/>
    <property type="match status" value="1"/>
</dbReference>
<name>A0ABY5Y1Z1_9BACT</name>
<evidence type="ECO:0000256" key="2">
    <source>
        <dbReference type="HAMAP-Rule" id="MF_00048"/>
    </source>
</evidence>
<evidence type="ECO:0000313" key="3">
    <source>
        <dbReference type="EMBL" id="UWX05737.1"/>
    </source>
</evidence>
<sequence>MLKNLLSVISRQITAPKNSMLGRKGEKKACRYLKQNSYAVLERNWKSHPYEIDIICMDKKNKELVFVEVKTRHNEDREQSLEAFTPKKQQNIIKGATLYLNQKGLWDHPCRFDLICINGETLELEHFCNVITQ</sequence>
<dbReference type="NCBIfam" id="NF009150">
    <property type="entry name" value="PRK12497.1-3"/>
    <property type="match status" value="1"/>
</dbReference>
<dbReference type="PANTHER" id="PTHR34039:SF1">
    <property type="entry name" value="UPF0102 PROTEIN YRAN"/>
    <property type="match status" value="1"/>
</dbReference>
<keyword evidence="4" id="KW-1185">Reference proteome</keyword>
<dbReference type="Pfam" id="PF02021">
    <property type="entry name" value="UPF0102"/>
    <property type="match status" value="1"/>
</dbReference>
<dbReference type="PANTHER" id="PTHR34039">
    <property type="entry name" value="UPF0102 PROTEIN YRAN"/>
    <property type="match status" value="1"/>
</dbReference>
<organism evidence="3 4">
    <name type="scientific">Taurinivorans muris</name>
    <dbReference type="NCBI Taxonomy" id="2787751"/>
    <lineage>
        <taxon>Bacteria</taxon>
        <taxon>Pseudomonadati</taxon>
        <taxon>Thermodesulfobacteriota</taxon>
        <taxon>Desulfovibrionia</taxon>
        <taxon>Desulfovibrionales</taxon>
        <taxon>Desulfovibrionaceae</taxon>
        <taxon>Taurinivorans</taxon>
    </lineage>
</organism>
<dbReference type="CDD" id="cd20736">
    <property type="entry name" value="PoNe_Nuclease"/>
    <property type="match status" value="1"/>
</dbReference>
<gene>
    <name evidence="3" type="ORF">JBF11_09965</name>
</gene>
<dbReference type="EMBL" id="CP065938">
    <property type="protein sequence ID" value="UWX05737.1"/>
    <property type="molecule type" value="Genomic_DNA"/>
</dbReference>
<accession>A0ABY5Y1Z1</accession>
<reference evidence="3" key="1">
    <citation type="submission" date="2020-12" db="EMBL/GenBank/DDBJ databases">
        <title>Taurinivorans muris gen. nov., sp. nov., fundamental and realized metabolic niche of a ubiquitous sulfidogenic bacterium in the murine intestine.</title>
        <authorList>
            <person name="Ye H."/>
            <person name="Hanson B.T."/>
            <person name="Loy A."/>
        </authorList>
    </citation>
    <scope>NUCLEOTIDE SEQUENCE</scope>
    <source>
        <strain evidence="3">LT0009</strain>
    </source>
</reference>
<dbReference type="RefSeq" id="WP_334315320.1">
    <property type="nucleotide sequence ID" value="NZ_CP065938.1"/>
</dbReference>
<dbReference type="Gene3D" id="3.40.1350.10">
    <property type="match status" value="1"/>
</dbReference>
<dbReference type="SUPFAM" id="SSF52980">
    <property type="entry name" value="Restriction endonuclease-like"/>
    <property type="match status" value="1"/>
</dbReference>
<comment type="similarity">
    <text evidence="1 2">Belongs to the UPF0102 family.</text>
</comment>
<evidence type="ECO:0000313" key="4">
    <source>
        <dbReference type="Proteomes" id="UP001058120"/>
    </source>
</evidence>
<dbReference type="InterPro" id="IPR011335">
    <property type="entry name" value="Restrct_endonuc-II-like"/>
</dbReference>
<dbReference type="InterPro" id="IPR011856">
    <property type="entry name" value="tRNA_endonuc-like_dom_sf"/>
</dbReference>
<dbReference type="InterPro" id="IPR003509">
    <property type="entry name" value="UPF0102_YraN-like"/>
</dbReference>